<feature type="compositionally biased region" description="Low complexity" evidence="1">
    <location>
        <begin position="716"/>
        <end position="726"/>
    </location>
</feature>
<evidence type="ECO:0000313" key="3">
    <source>
        <dbReference type="Proteomes" id="UP000027002"/>
    </source>
</evidence>
<dbReference type="AlphaFoldDB" id="A0A8E5HJZ5"/>
<feature type="compositionally biased region" description="Basic residues" evidence="1">
    <location>
        <begin position="377"/>
        <end position="387"/>
    </location>
</feature>
<evidence type="ECO:0000313" key="2">
    <source>
        <dbReference type="EMBL" id="QUC16835.1"/>
    </source>
</evidence>
<feature type="region of interest" description="Disordered" evidence="1">
    <location>
        <begin position="831"/>
        <end position="932"/>
    </location>
</feature>
<feature type="compositionally biased region" description="Low complexity" evidence="1">
    <location>
        <begin position="20"/>
        <end position="41"/>
    </location>
</feature>
<feature type="region of interest" description="Disordered" evidence="1">
    <location>
        <begin position="716"/>
        <end position="745"/>
    </location>
</feature>
<feature type="compositionally biased region" description="Low complexity" evidence="1">
    <location>
        <begin position="1"/>
        <end position="11"/>
    </location>
</feature>
<keyword evidence="3" id="KW-1185">Reference proteome</keyword>
<accession>A0A8E5HJZ5</accession>
<dbReference type="PANTHER" id="PTHR16148:SF14">
    <property type="entry name" value="MYND-TYPE DOMAIN-CONTAINING PROTEIN"/>
    <property type="match status" value="1"/>
</dbReference>
<feature type="compositionally biased region" description="Low complexity" evidence="1">
    <location>
        <begin position="81"/>
        <end position="91"/>
    </location>
</feature>
<name>A0A8E5HJZ5_USTVR</name>
<feature type="compositionally biased region" description="Acidic residues" evidence="1">
    <location>
        <begin position="872"/>
        <end position="901"/>
    </location>
</feature>
<proteinExistence type="predicted"/>
<reference evidence="2" key="1">
    <citation type="submission" date="2020-03" db="EMBL/GenBank/DDBJ databases">
        <title>A mixture of massive structural variations and highly conserved coding sequences in Ustilaginoidea virens genome.</title>
        <authorList>
            <person name="Zhang K."/>
            <person name="Zhao Z."/>
            <person name="Zhang Z."/>
            <person name="Li Y."/>
            <person name="Hsiang T."/>
            <person name="Sun W."/>
        </authorList>
    </citation>
    <scope>NUCLEOTIDE SEQUENCE</scope>
    <source>
        <strain evidence="2">UV-8b</strain>
    </source>
</reference>
<feature type="region of interest" description="Disordered" evidence="1">
    <location>
        <begin position="1"/>
        <end position="162"/>
    </location>
</feature>
<dbReference type="Proteomes" id="UP000027002">
    <property type="component" value="Chromosome 1"/>
</dbReference>
<feature type="compositionally biased region" description="Basic residues" evidence="1">
    <location>
        <begin position="841"/>
        <end position="861"/>
    </location>
</feature>
<dbReference type="OrthoDB" id="5232836at2759"/>
<feature type="region of interest" description="Disordered" evidence="1">
    <location>
        <begin position="175"/>
        <end position="243"/>
    </location>
</feature>
<dbReference type="PANTHER" id="PTHR16148">
    <property type="entry name" value="NF-KAPPA-B-REPRESSING FACTOR-RELATED"/>
    <property type="match status" value="1"/>
</dbReference>
<dbReference type="RefSeq" id="XP_042994508.1">
    <property type="nucleotide sequence ID" value="XM_043138574.1"/>
</dbReference>
<dbReference type="GeneID" id="66061854"/>
<dbReference type="EMBL" id="CP072753">
    <property type="protein sequence ID" value="QUC16835.1"/>
    <property type="molecule type" value="Genomic_DNA"/>
</dbReference>
<dbReference type="KEGG" id="uvi:66061854"/>
<organism evidence="2 3">
    <name type="scientific">Ustilaginoidea virens</name>
    <name type="common">Rice false smut fungus</name>
    <name type="synonym">Villosiclava virens</name>
    <dbReference type="NCBI Taxonomy" id="1159556"/>
    <lineage>
        <taxon>Eukaryota</taxon>
        <taxon>Fungi</taxon>
        <taxon>Dikarya</taxon>
        <taxon>Ascomycota</taxon>
        <taxon>Pezizomycotina</taxon>
        <taxon>Sordariomycetes</taxon>
        <taxon>Hypocreomycetidae</taxon>
        <taxon>Hypocreales</taxon>
        <taxon>Clavicipitaceae</taxon>
        <taxon>Ustilaginoidea</taxon>
    </lineage>
</organism>
<feature type="compositionally biased region" description="Low complexity" evidence="1">
    <location>
        <begin position="130"/>
        <end position="140"/>
    </location>
</feature>
<evidence type="ECO:0000256" key="1">
    <source>
        <dbReference type="SAM" id="MobiDB-lite"/>
    </source>
</evidence>
<gene>
    <name evidence="2" type="ORF">UV8b_01076</name>
</gene>
<sequence length="1232" mass="131871">MPPGAPARAARPPGPPSTTQPPQSAGSTATTVATAGASSSSGRKRKPPHGSEQLSKYAKVDGHGCSSSGGCCDDDHGEGPSTAAASTSSSSTKKRKSRHGSEQPSKYAKVGGHGSSSRGCCEDDHGEGPSTAAASTSSSSTKKRKSLYGSEQPSKHAKVGGHGCSSGGCCDDDHGEGPSNYHDDDEHNNFNNSNSNYNNDNGNTNTNNNNNNNTNNNNNNTNNNNNNTNNNNSTPGTIYHPRGKPRERVKLCNFCKYHPAGIKMNEQRPCDRTSLKDKYFLECQNCSDFRFLTGDTSHKCQTDRKQDAWQRYSTHHPAEYPVNFYCSNCESKGWQNTCDADPFLNLKCSSCVTGCQGGARASASASASASATTTAKGKGKGKGKGKARAGPGLKPPDDDGDDGYGDGEDCEFKDRRGIPCFVHGIEMGPKPNLRQGFPRWFRQACDICKNLNKKSIANGCSWLKNRLAWDVPCDRCRERSMACMRSGLLVLPPGAVVVVVLPDLWCSSHKLNEGWAECRGSSPYRKNCVACVEGKHHCRAMAQQIEYSCAMCFQMGIVCRDVTDPDKFYPLLDLSRVGIGNFCAFSKCRNCREAGRNCDRQRPCDSCVAHGDLDCCSLKDSFNCIKRLDTPPGPVYYLALGYGAEGVDDEKDGSQLEHWIGPLFALYAIDGKPPGRVRKNKAAAGGSSSGMGYVLGEVDDDGTGIIEGAGAEAEAAGADKAPAAAARPSKGQAKSAPAPQYVPRPMLNKMTLSSAAEAMRTQLLPPGPPPLATDPVFGGRRIDQLSVDDLRQWIRLKWKDAYPPNQHPKWNFTVGGAKEALENARRAEETGFDVFLSNPRPRPRPRPRPKYSFKTRSKSKPKPNPNPTAEAVPEEEEEEEDEDEDEEQEQEGDGEEEEEEYEEKHQDRQPPQPARPANRGIARQGQAQGKHVLRAQDSANNGFFVPNPRSGGYGQAYNNPVDGNGFNFFTDVGAGVGVGVGVGVGDFGQGPSRPFYAGNQPASASASASAILGPNANAIMPWIDNFDECVLQSGIHNVPAAQPLLRTPTSYQQPFYFNPGIPPPGLSPFPPTHQSYMPRGPRMPSSLPSSNLAPWPGMLVPPPMYSVNNPENVDPRLLNLAVPPPVRFPAPAPLPTPFAGNAPPAPLPGPFVSNAPMPFPMGIMPHEPAGGAPEGDVLGGAHIQPCPPPPFHAAFPPPHSGLHSTGSTNTGADDVIHQGLDDLVWPGLGGGR</sequence>
<feature type="compositionally biased region" description="Low complexity" evidence="1">
    <location>
        <begin position="366"/>
        <end position="376"/>
    </location>
</feature>
<feature type="compositionally biased region" description="Low complexity" evidence="1">
    <location>
        <begin position="189"/>
        <end position="234"/>
    </location>
</feature>
<feature type="region of interest" description="Disordered" evidence="1">
    <location>
        <begin position="366"/>
        <end position="406"/>
    </location>
</feature>
<protein>
    <submittedName>
        <fullName evidence="2">Uncharacterized protein</fullName>
    </submittedName>
</protein>
<feature type="compositionally biased region" description="Basic and acidic residues" evidence="1">
    <location>
        <begin position="175"/>
        <end position="188"/>
    </location>
</feature>